<proteinExistence type="predicted"/>
<dbReference type="EMBL" id="JAMQOL010000044">
    <property type="protein sequence ID" value="MCM4081869.1"/>
    <property type="molecule type" value="Genomic_DNA"/>
</dbReference>
<keyword evidence="4" id="KW-1185">Reference proteome</keyword>
<feature type="region of interest" description="Disordered" evidence="1">
    <location>
        <begin position="116"/>
        <end position="140"/>
    </location>
</feature>
<accession>A0ABT0Y752</accession>
<evidence type="ECO:0000256" key="1">
    <source>
        <dbReference type="SAM" id="MobiDB-lite"/>
    </source>
</evidence>
<evidence type="ECO:0000259" key="2">
    <source>
        <dbReference type="PROSITE" id="PS50883"/>
    </source>
</evidence>
<dbReference type="InterPro" id="IPR035919">
    <property type="entry name" value="EAL_sf"/>
</dbReference>
<feature type="domain" description="EAL" evidence="2">
    <location>
        <begin position="1"/>
        <end position="130"/>
    </location>
</feature>
<evidence type="ECO:0000313" key="4">
    <source>
        <dbReference type="Proteomes" id="UP001523216"/>
    </source>
</evidence>
<evidence type="ECO:0000313" key="3">
    <source>
        <dbReference type="EMBL" id="MCM4081869.1"/>
    </source>
</evidence>
<reference evidence="3 4" key="1">
    <citation type="submission" date="2022-06" db="EMBL/GenBank/DDBJ databases">
        <title>Actinoplanes abujensis sp. nov., isolated from Nigerian arid soil.</title>
        <authorList>
            <person name="Ding P."/>
        </authorList>
    </citation>
    <scope>NUCLEOTIDE SEQUENCE [LARGE SCALE GENOMIC DNA]</scope>
    <source>
        <strain evidence="4">TRM88002</strain>
    </source>
</reference>
<dbReference type="Gene3D" id="3.20.20.450">
    <property type="entry name" value="EAL domain"/>
    <property type="match status" value="1"/>
</dbReference>
<dbReference type="Pfam" id="PF00563">
    <property type="entry name" value="EAL"/>
    <property type="match status" value="1"/>
</dbReference>
<dbReference type="InterPro" id="IPR001633">
    <property type="entry name" value="EAL_dom"/>
</dbReference>
<dbReference type="Proteomes" id="UP001523216">
    <property type="component" value="Unassembled WGS sequence"/>
</dbReference>
<dbReference type="PROSITE" id="PS50883">
    <property type="entry name" value="EAL"/>
    <property type="match status" value="1"/>
</dbReference>
<comment type="caution">
    <text evidence="3">The sequence shown here is derived from an EMBL/GenBank/DDBJ whole genome shotgun (WGS) entry which is preliminary data.</text>
</comment>
<protein>
    <submittedName>
        <fullName evidence="3">EAL domain-containing protein</fullName>
    </submittedName>
</protein>
<feature type="compositionally biased region" description="Polar residues" evidence="1">
    <location>
        <begin position="122"/>
        <end position="132"/>
    </location>
</feature>
<dbReference type="SUPFAM" id="SSF141868">
    <property type="entry name" value="EAL domain-like"/>
    <property type="match status" value="1"/>
</dbReference>
<name>A0ABT0Y752_9ACTN</name>
<sequence length="140" mass="14515">MKGANATSRAGSRVTCHGPRWNASSVVSRVIETSWLPDCARGSPEAGAQPDIISPTSLWSAASTPILRAALARSLVSFAADTDAELIAEGIETAAERSRLAELGLSYGQGFHLARPADLASPRSNPANQPDATPSHGPGR</sequence>
<organism evidence="3 4">
    <name type="scientific">Paractinoplanes hotanensis</name>
    <dbReference type="NCBI Taxonomy" id="2906497"/>
    <lineage>
        <taxon>Bacteria</taxon>
        <taxon>Bacillati</taxon>
        <taxon>Actinomycetota</taxon>
        <taxon>Actinomycetes</taxon>
        <taxon>Micromonosporales</taxon>
        <taxon>Micromonosporaceae</taxon>
        <taxon>Paractinoplanes</taxon>
    </lineage>
</organism>
<dbReference type="RefSeq" id="WP_251801612.1">
    <property type="nucleotide sequence ID" value="NZ_JAMQOL010000044.1"/>
</dbReference>
<gene>
    <name evidence="3" type="ORF">LXN57_30295</name>
</gene>